<evidence type="ECO:0000313" key="8">
    <source>
        <dbReference type="Proteomes" id="UP001374893"/>
    </source>
</evidence>
<gene>
    <name evidence="7" type="ORF">HAHE_05800</name>
</gene>
<reference evidence="7 8" key="1">
    <citation type="submission" date="2021-06" db="EMBL/GenBank/DDBJ databases">
        <title>Complete genome of Haloferula helveola possessing various polysaccharide degrading enzymes.</title>
        <authorList>
            <person name="Takami H."/>
            <person name="Huang C."/>
            <person name="Hamasaki K."/>
        </authorList>
    </citation>
    <scope>NUCLEOTIDE SEQUENCE [LARGE SCALE GENOMIC DNA]</scope>
    <source>
        <strain evidence="7 8">CN-1</strain>
    </source>
</reference>
<keyword evidence="4" id="KW-0808">Transferase</keyword>
<evidence type="ECO:0000256" key="5">
    <source>
        <dbReference type="ARBA" id="ARBA00023136"/>
    </source>
</evidence>
<keyword evidence="8" id="KW-1185">Reference proteome</keyword>
<keyword evidence="6 7" id="KW-0012">Acyltransferase</keyword>
<dbReference type="Pfam" id="PF03279">
    <property type="entry name" value="Lip_A_acyltrans"/>
    <property type="match status" value="1"/>
</dbReference>
<evidence type="ECO:0000256" key="4">
    <source>
        <dbReference type="ARBA" id="ARBA00022679"/>
    </source>
</evidence>
<proteinExistence type="predicted"/>
<comment type="subcellular location">
    <subcellularLocation>
        <location evidence="1">Cell inner membrane</location>
    </subcellularLocation>
</comment>
<dbReference type="PANTHER" id="PTHR30606:SF10">
    <property type="entry name" value="PHOSPHATIDYLINOSITOL MANNOSIDE ACYLTRANSFERASE"/>
    <property type="match status" value="1"/>
</dbReference>
<accession>A0ABN6H264</accession>
<keyword evidence="3" id="KW-0997">Cell inner membrane</keyword>
<sequence>MRELAEVAVDRFSQRALTEDQEKGAWKERFGVFGDLPTRFLISGLKVAPWFLEPLLVAVWTLVFFGVAGEQRRAVAANLKALFPEWGSLRCLGGAYLVFWNFAGTYVDAMRCETKTGEVDWEISGEDWAGQVEQMSDGCIILTAHMGNYDMAAPVFSEKFGRPVYAVRAPERNPEMQKIKEAELRQKERENPLFRTLYNKGGDMLGVELARLLGEGNVVAVQGDRVIFEVSPMEVEVEPGLVMGMPRGPLFLAQMSKVPVFPLFILRDGWRRYRVQLYPRLELPARRRGADADEAAKLWAKAILEAVRPNWSQWFVFEPVFRREEGGAK</sequence>
<evidence type="ECO:0000256" key="3">
    <source>
        <dbReference type="ARBA" id="ARBA00022519"/>
    </source>
</evidence>
<protein>
    <submittedName>
        <fullName evidence="7">Lipid A biosynthesis acyltransferase</fullName>
    </submittedName>
</protein>
<dbReference type="CDD" id="cd07984">
    <property type="entry name" value="LPLAT_LABLAT-like"/>
    <property type="match status" value="1"/>
</dbReference>
<dbReference type="Proteomes" id="UP001374893">
    <property type="component" value="Chromosome"/>
</dbReference>
<organism evidence="7 8">
    <name type="scientific">Haloferula helveola</name>
    <dbReference type="NCBI Taxonomy" id="490095"/>
    <lineage>
        <taxon>Bacteria</taxon>
        <taxon>Pseudomonadati</taxon>
        <taxon>Verrucomicrobiota</taxon>
        <taxon>Verrucomicrobiia</taxon>
        <taxon>Verrucomicrobiales</taxon>
        <taxon>Verrucomicrobiaceae</taxon>
        <taxon>Haloferula</taxon>
    </lineage>
</organism>
<dbReference type="EMBL" id="AP024702">
    <property type="protein sequence ID" value="BCX46672.1"/>
    <property type="molecule type" value="Genomic_DNA"/>
</dbReference>
<dbReference type="PANTHER" id="PTHR30606">
    <property type="entry name" value="LIPID A BIOSYNTHESIS LAUROYL ACYLTRANSFERASE"/>
    <property type="match status" value="1"/>
</dbReference>
<evidence type="ECO:0000313" key="7">
    <source>
        <dbReference type="EMBL" id="BCX46672.1"/>
    </source>
</evidence>
<keyword evidence="5" id="KW-0472">Membrane</keyword>
<keyword evidence="2" id="KW-1003">Cell membrane</keyword>
<evidence type="ECO:0000256" key="2">
    <source>
        <dbReference type="ARBA" id="ARBA00022475"/>
    </source>
</evidence>
<dbReference type="GO" id="GO:0016746">
    <property type="term" value="F:acyltransferase activity"/>
    <property type="evidence" value="ECO:0007669"/>
    <property type="project" value="UniProtKB-KW"/>
</dbReference>
<evidence type="ECO:0000256" key="6">
    <source>
        <dbReference type="ARBA" id="ARBA00023315"/>
    </source>
</evidence>
<evidence type="ECO:0000256" key="1">
    <source>
        <dbReference type="ARBA" id="ARBA00004533"/>
    </source>
</evidence>
<dbReference type="InterPro" id="IPR004960">
    <property type="entry name" value="LipA_acyltrans"/>
</dbReference>
<name>A0ABN6H264_9BACT</name>